<feature type="transmembrane region" description="Helical" evidence="1">
    <location>
        <begin position="6"/>
        <end position="26"/>
    </location>
</feature>
<dbReference type="Pfam" id="PF07484">
    <property type="entry name" value="Collar"/>
    <property type="match status" value="1"/>
</dbReference>
<name>A0A9D1FI83_9BACT</name>
<keyword evidence="1" id="KW-1133">Transmembrane helix</keyword>
<evidence type="ECO:0000313" key="3">
    <source>
        <dbReference type="EMBL" id="HIS74336.1"/>
    </source>
</evidence>
<dbReference type="SUPFAM" id="SSF88874">
    <property type="entry name" value="Receptor-binding domain of short tail fibre protein gp12"/>
    <property type="match status" value="1"/>
</dbReference>
<feature type="domain" description="Phage tail collar" evidence="2">
    <location>
        <begin position="53"/>
        <end position="98"/>
    </location>
</feature>
<dbReference type="InterPro" id="IPR012902">
    <property type="entry name" value="N_methyl_site"/>
</dbReference>
<evidence type="ECO:0000313" key="4">
    <source>
        <dbReference type="Proteomes" id="UP000886865"/>
    </source>
</evidence>
<dbReference type="EMBL" id="DVJQ01000042">
    <property type="protein sequence ID" value="HIS74336.1"/>
    <property type="molecule type" value="Genomic_DNA"/>
</dbReference>
<proteinExistence type="predicted"/>
<comment type="caution">
    <text evidence="3">The sequence shown here is derived from an EMBL/GenBank/DDBJ whole genome shotgun (WGS) entry which is preliminary data.</text>
</comment>
<dbReference type="NCBIfam" id="TIGR02532">
    <property type="entry name" value="IV_pilin_GFxxxE"/>
    <property type="match status" value="1"/>
</dbReference>
<gene>
    <name evidence="3" type="ORF">IAA86_04875</name>
</gene>
<dbReference type="InterPro" id="IPR011083">
    <property type="entry name" value="Phage_tail_collar_dom"/>
</dbReference>
<evidence type="ECO:0000259" key="2">
    <source>
        <dbReference type="Pfam" id="PF07484"/>
    </source>
</evidence>
<accession>A0A9D1FI83</accession>
<dbReference type="Gene3D" id="3.90.1340.10">
    <property type="entry name" value="Phage tail collar domain"/>
    <property type="match status" value="1"/>
</dbReference>
<dbReference type="Proteomes" id="UP000886865">
    <property type="component" value="Unassembled WGS sequence"/>
</dbReference>
<dbReference type="InterPro" id="IPR037053">
    <property type="entry name" value="Phage_tail_collar_dom_sf"/>
</dbReference>
<keyword evidence="1" id="KW-0812">Transmembrane</keyword>
<protein>
    <submittedName>
        <fullName evidence="3">Tail fiber protein</fullName>
    </submittedName>
</protein>
<sequence length="115" mass="12855">MKRDAFTLAEMLIVILLISITLVVMAPAMTKKAKEPVPEVKVIEGTGETMPVGAIILFYGEKIPEGWQECSGQNLDTQGFEELAANSPYYQNLPDLNQIFQNSDLNVKWIIKVKK</sequence>
<keyword evidence="1" id="KW-0472">Membrane</keyword>
<organism evidence="3 4">
    <name type="scientific">Candidatus Galligastranaerophilus intestinavium</name>
    <dbReference type="NCBI Taxonomy" id="2840836"/>
    <lineage>
        <taxon>Bacteria</taxon>
        <taxon>Candidatus Galligastranaerophilus</taxon>
    </lineage>
</organism>
<reference evidence="3" key="1">
    <citation type="submission" date="2020-10" db="EMBL/GenBank/DDBJ databases">
        <authorList>
            <person name="Gilroy R."/>
        </authorList>
    </citation>
    <scope>NUCLEOTIDE SEQUENCE</scope>
    <source>
        <strain evidence="3">CHK152-2871</strain>
    </source>
</reference>
<reference evidence="3" key="2">
    <citation type="journal article" date="2021" name="PeerJ">
        <title>Extensive microbial diversity within the chicken gut microbiome revealed by metagenomics and culture.</title>
        <authorList>
            <person name="Gilroy R."/>
            <person name="Ravi A."/>
            <person name="Getino M."/>
            <person name="Pursley I."/>
            <person name="Horton D.L."/>
            <person name="Alikhan N.F."/>
            <person name="Baker D."/>
            <person name="Gharbi K."/>
            <person name="Hall N."/>
            <person name="Watson M."/>
            <person name="Adriaenssens E.M."/>
            <person name="Foster-Nyarko E."/>
            <person name="Jarju S."/>
            <person name="Secka A."/>
            <person name="Antonio M."/>
            <person name="Oren A."/>
            <person name="Chaudhuri R.R."/>
            <person name="La Ragione R."/>
            <person name="Hildebrand F."/>
            <person name="Pallen M.J."/>
        </authorList>
    </citation>
    <scope>NUCLEOTIDE SEQUENCE</scope>
    <source>
        <strain evidence="3">CHK152-2871</strain>
    </source>
</reference>
<dbReference type="AlphaFoldDB" id="A0A9D1FI83"/>
<evidence type="ECO:0000256" key="1">
    <source>
        <dbReference type="SAM" id="Phobius"/>
    </source>
</evidence>